<accession>A0A9N7YXG3</accession>
<sequence>MSWLQRQRHRELQDKGHATEEAGALSSITILLLHIPTADPSKLLLHAAEAPNDSRLSNHILQLHLYNVQMGMYCHCSRLSSFVTEGDFSGNPALGRPEGHGSFSPTILLSTELRRNGWRRPAVSPEVSCPMENGFLAE</sequence>
<gene>
    <name evidence="1" type="ORF">PLEPLA_LOCUS29799</name>
</gene>
<evidence type="ECO:0000313" key="1">
    <source>
        <dbReference type="EMBL" id="CAB1442096.1"/>
    </source>
</evidence>
<evidence type="ECO:0000313" key="2">
    <source>
        <dbReference type="Proteomes" id="UP001153269"/>
    </source>
</evidence>
<protein>
    <submittedName>
        <fullName evidence="1">Uncharacterized protein</fullName>
    </submittedName>
</protein>
<keyword evidence="2" id="KW-1185">Reference proteome</keyword>
<organism evidence="1 2">
    <name type="scientific">Pleuronectes platessa</name>
    <name type="common">European plaice</name>
    <dbReference type="NCBI Taxonomy" id="8262"/>
    <lineage>
        <taxon>Eukaryota</taxon>
        <taxon>Metazoa</taxon>
        <taxon>Chordata</taxon>
        <taxon>Craniata</taxon>
        <taxon>Vertebrata</taxon>
        <taxon>Euteleostomi</taxon>
        <taxon>Actinopterygii</taxon>
        <taxon>Neopterygii</taxon>
        <taxon>Teleostei</taxon>
        <taxon>Neoteleostei</taxon>
        <taxon>Acanthomorphata</taxon>
        <taxon>Carangaria</taxon>
        <taxon>Pleuronectiformes</taxon>
        <taxon>Pleuronectoidei</taxon>
        <taxon>Pleuronectidae</taxon>
        <taxon>Pleuronectes</taxon>
    </lineage>
</organism>
<proteinExistence type="predicted"/>
<name>A0A9N7YXG3_PLEPL</name>
<reference evidence="1" key="1">
    <citation type="submission" date="2020-03" db="EMBL/GenBank/DDBJ databases">
        <authorList>
            <person name="Weist P."/>
        </authorList>
    </citation>
    <scope>NUCLEOTIDE SEQUENCE</scope>
</reference>
<dbReference type="AlphaFoldDB" id="A0A9N7YXG3"/>
<comment type="caution">
    <text evidence="1">The sequence shown here is derived from an EMBL/GenBank/DDBJ whole genome shotgun (WGS) entry which is preliminary data.</text>
</comment>
<dbReference type="Proteomes" id="UP001153269">
    <property type="component" value="Unassembled WGS sequence"/>
</dbReference>
<dbReference type="EMBL" id="CADEAL010002779">
    <property type="protein sequence ID" value="CAB1442096.1"/>
    <property type="molecule type" value="Genomic_DNA"/>
</dbReference>